<evidence type="ECO:0000313" key="2">
    <source>
        <dbReference type="EMBL" id="CAI3978210.1"/>
    </source>
</evidence>
<dbReference type="EMBL" id="CAMXCT020000395">
    <property type="protein sequence ID" value="CAL1131585.1"/>
    <property type="molecule type" value="Genomic_DNA"/>
</dbReference>
<name>A0A9P1BS07_9DINO</name>
<evidence type="ECO:0000256" key="1">
    <source>
        <dbReference type="SAM" id="MobiDB-lite"/>
    </source>
</evidence>
<dbReference type="EMBL" id="CAMXCT030000395">
    <property type="protein sequence ID" value="CAL4765522.1"/>
    <property type="molecule type" value="Genomic_DNA"/>
</dbReference>
<dbReference type="EMBL" id="CAMXCT010000395">
    <property type="protein sequence ID" value="CAI3978210.1"/>
    <property type="molecule type" value="Genomic_DNA"/>
</dbReference>
<protein>
    <submittedName>
        <fullName evidence="2">Uncharacterized protein</fullName>
    </submittedName>
</protein>
<reference evidence="3 4" key="2">
    <citation type="submission" date="2024-05" db="EMBL/GenBank/DDBJ databases">
        <authorList>
            <person name="Chen Y."/>
            <person name="Shah S."/>
            <person name="Dougan E. K."/>
            <person name="Thang M."/>
            <person name="Chan C."/>
        </authorList>
    </citation>
    <scope>NUCLEOTIDE SEQUENCE [LARGE SCALE GENOMIC DNA]</scope>
</reference>
<feature type="region of interest" description="Disordered" evidence="1">
    <location>
        <begin position="1"/>
        <end position="52"/>
    </location>
</feature>
<proteinExistence type="predicted"/>
<sequence length="189" mass="21802">MDRDRRDRDRYRDSTRSAWYPDRRNDSREPRRRNDSRERRRNDSRERRNDRDRNVHCLSVEWSVSVASPMTQVPKSSVMPIGPGVLAAARAGVLVEVLEEMIDGRKRRGTQGGSPEVGSLVIQGPLRTIRDTSEQDLVKMEAAWMSDGLQGVGVLKKPGPRKGPPLWVEVQKLQPELFRIREPRVPNRR</sequence>
<keyword evidence="4" id="KW-1185">Reference proteome</keyword>
<evidence type="ECO:0000313" key="4">
    <source>
        <dbReference type="Proteomes" id="UP001152797"/>
    </source>
</evidence>
<reference evidence="2" key="1">
    <citation type="submission" date="2022-10" db="EMBL/GenBank/DDBJ databases">
        <authorList>
            <person name="Chen Y."/>
            <person name="Dougan E. K."/>
            <person name="Chan C."/>
            <person name="Rhodes N."/>
            <person name="Thang M."/>
        </authorList>
    </citation>
    <scope>NUCLEOTIDE SEQUENCE</scope>
</reference>
<dbReference type="AlphaFoldDB" id="A0A9P1BS07"/>
<dbReference type="Proteomes" id="UP001152797">
    <property type="component" value="Unassembled WGS sequence"/>
</dbReference>
<organism evidence="2">
    <name type="scientific">Cladocopium goreaui</name>
    <dbReference type="NCBI Taxonomy" id="2562237"/>
    <lineage>
        <taxon>Eukaryota</taxon>
        <taxon>Sar</taxon>
        <taxon>Alveolata</taxon>
        <taxon>Dinophyceae</taxon>
        <taxon>Suessiales</taxon>
        <taxon>Symbiodiniaceae</taxon>
        <taxon>Cladocopium</taxon>
    </lineage>
</organism>
<accession>A0A9P1BS07</accession>
<comment type="caution">
    <text evidence="2">The sequence shown here is derived from an EMBL/GenBank/DDBJ whole genome shotgun (WGS) entry which is preliminary data.</text>
</comment>
<evidence type="ECO:0000313" key="3">
    <source>
        <dbReference type="EMBL" id="CAL4765522.1"/>
    </source>
</evidence>
<gene>
    <name evidence="2" type="ORF">C1SCF055_LOCUS6281</name>
</gene>